<feature type="transmembrane region" description="Helical" evidence="1">
    <location>
        <begin position="21"/>
        <end position="45"/>
    </location>
</feature>
<dbReference type="Proteomes" id="UP000478740">
    <property type="component" value="Unassembled WGS sequence"/>
</dbReference>
<keyword evidence="1" id="KW-0472">Membrane</keyword>
<feature type="transmembrane region" description="Helical" evidence="1">
    <location>
        <begin position="198"/>
        <end position="216"/>
    </location>
</feature>
<comment type="caution">
    <text evidence="2">The sequence shown here is derived from an EMBL/GenBank/DDBJ whole genome shotgun (WGS) entry which is preliminary data.</text>
</comment>
<feature type="transmembrane region" description="Helical" evidence="1">
    <location>
        <begin position="169"/>
        <end position="191"/>
    </location>
</feature>
<organism evidence="2 3">
    <name type="scientific">Paracoccus shanxieyensis</name>
    <dbReference type="NCBI Taxonomy" id="2675752"/>
    <lineage>
        <taxon>Bacteria</taxon>
        <taxon>Pseudomonadati</taxon>
        <taxon>Pseudomonadota</taxon>
        <taxon>Alphaproteobacteria</taxon>
        <taxon>Rhodobacterales</taxon>
        <taxon>Paracoccaceae</taxon>
        <taxon>Paracoccus</taxon>
    </lineage>
</organism>
<evidence type="ECO:0000313" key="3">
    <source>
        <dbReference type="Proteomes" id="UP000478740"/>
    </source>
</evidence>
<dbReference type="PANTHER" id="PTHR43471">
    <property type="entry name" value="ABC TRANSPORTER PERMEASE"/>
    <property type="match status" value="1"/>
</dbReference>
<dbReference type="GO" id="GO:0140359">
    <property type="term" value="F:ABC-type transporter activity"/>
    <property type="evidence" value="ECO:0007669"/>
    <property type="project" value="InterPro"/>
</dbReference>
<keyword evidence="1" id="KW-0812">Transmembrane</keyword>
<sequence>MRSPILTIALKDGVDATRDRFLQTVTASLVLAVAVSIVSGAIALASDVATYAAARDQLLALGKPASAIAAPEFYPLKLLRGAIEQIEIMGAVIALLAGYRAAAVERGRQTLALILTRPLRHWQFLAAKLLGGIYLAALSLLAVFVVATLLLAVLAGVGLSGDDLARLAITWALASIYVAAFYTLSFGLCLWARQPANGLLFGFAIWLLIVLIAPQIGDTLDPDNQVAGGVFAQLSVPKAEQDRIKAGYAGYEALRNGIEVASVTKHFERFSFAVLGIKDTYTGTPLAAVLSEKRGDALFILLFTLGLGGLVLLRPISPDRLTKE</sequence>
<dbReference type="GO" id="GO:0005886">
    <property type="term" value="C:plasma membrane"/>
    <property type="evidence" value="ECO:0007669"/>
    <property type="project" value="UniProtKB-SubCell"/>
</dbReference>
<dbReference type="AlphaFoldDB" id="A0A6L6J5Z3"/>
<gene>
    <name evidence="2" type="ORF">GL284_17815</name>
</gene>
<evidence type="ECO:0000313" key="2">
    <source>
        <dbReference type="EMBL" id="MTH66124.1"/>
    </source>
</evidence>
<name>A0A6L6J5Z3_9RHOB</name>
<dbReference type="Pfam" id="PF12679">
    <property type="entry name" value="ABC2_membrane_2"/>
    <property type="match status" value="1"/>
</dbReference>
<feature type="transmembrane region" description="Helical" evidence="1">
    <location>
        <begin position="124"/>
        <end position="157"/>
    </location>
</feature>
<reference evidence="2 3" key="1">
    <citation type="submission" date="2019-11" db="EMBL/GenBank/DDBJ databases">
        <authorList>
            <person name="Dong K."/>
        </authorList>
    </citation>
    <scope>NUCLEOTIDE SEQUENCE [LARGE SCALE GENOMIC DNA]</scope>
    <source>
        <strain evidence="2 3">DK608</strain>
    </source>
</reference>
<protein>
    <submittedName>
        <fullName evidence="2">ABC transporter permease subunit</fullName>
    </submittedName>
</protein>
<dbReference type="EMBL" id="WMII01000022">
    <property type="protein sequence ID" value="MTH66124.1"/>
    <property type="molecule type" value="Genomic_DNA"/>
</dbReference>
<evidence type="ECO:0000256" key="1">
    <source>
        <dbReference type="SAM" id="Phobius"/>
    </source>
</evidence>
<proteinExistence type="predicted"/>
<feature type="transmembrane region" description="Helical" evidence="1">
    <location>
        <begin position="297"/>
        <end position="316"/>
    </location>
</feature>
<accession>A0A6L6J5Z3</accession>
<keyword evidence="3" id="KW-1185">Reference proteome</keyword>
<keyword evidence="1" id="KW-1133">Transmembrane helix</keyword>
<dbReference type="RefSeq" id="WP_131389895.1">
    <property type="nucleotide sequence ID" value="NZ_WMIH01000023.1"/>
</dbReference>
<feature type="transmembrane region" description="Helical" evidence="1">
    <location>
        <begin position="82"/>
        <end position="103"/>
    </location>
</feature>